<keyword evidence="1 2" id="KW-0436">Ligase</keyword>
<protein>
    <recommendedName>
        <fullName evidence="1">Aspartyl/glutamyl-tRNA(Asn/Gln) amidotransferase subunit C</fullName>
        <shortName evidence="1">Asp/Glu-ADT subunit C</shortName>
        <ecNumber evidence="1">6.3.5.-</ecNumber>
    </recommendedName>
</protein>
<dbReference type="GO" id="GO:0050566">
    <property type="term" value="F:asparaginyl-tRNA synthase (glutamine-hydrolyzing) activity"/>
    <property type="evidence" value="ECO:0007669"/>
    <property type="project" value="UniProtKB-EC"/>
</dbReference>
<accession>A0ABT9NHL4</accession>
<keyword evidence="3" id="KW-1185">Reference proteome</keyword>
<comment type="caution">
    <text evidence="2">The sequence shown here is derived from an EMBL/GenBank/DDBJ whole genome shotgun (WGS) entry which is preliminary data.</text>
</comment>
<dbReference type="InterPro" id="IPR003837">
    <property type="entry name" value="GatC"/>
</dbReference>
<dbReference type="EC" id="6.3.5.-" evidence="1"/>
<dbReference type="Pfam" id="PF02686">
    <property type="entry name" value="GatC"/>
    <property type="match status" value="1"/>
</dbReference>
<dbReference type="EMBL" id="JAUSQX010000001">
    <property type="protein sequence ID" value="MDP9806834.1"/>
    <property type="molecule type" value="Genomic_DNA"/>
</dbReference>
<name>A0ABT9NHL4_9ACTO</name>
<keyword evidence="1" id="KW-0648">Protein biosynthesis</keyword>
<evidence type="ECO:0000256" key="1">
    <source>
        <dbReference type="HAMAP-Rule" id="MF_00122"/>
    </source>
</evidence>
<comment type="function">
    <text evidence="1">Allows the formation of correctly charged Asn-tRNA(Asn) or Gln-tRNA(Gln) through the transamidation of misacylated Asp-tRNA(Asn) or Glu-tRNA(Gln) in organisms which lack either or both of asparaginyl-tRNA or glutaminyl-tRNA synthetases. The reaction takes place in the presence of glutamine and ATP through an activated phospho-Asp-tRNA(Asn) or phospho-Glu-tRNA(Gln).</text>
</comment>
<dbReference type="InterPro" id="IPR036113">
    <property type="entry name" value="Asp/Glu-ADT_sf_sub_c"/>
</dbReference>
<comment type="catalytic activity">
    <reaction evidence="1">
        <text>L-aspartyl-tRNA(Asn) + L-glutamine + ATP + H2O = L-asparaginyl-tRNA(Asn) + L-glutamate + ADP + phosphate + 2 H(+)</text>
        <dbReference type="Rhea" id="RHEA:14513"/>
        <dbReference type="Rhea" id="RHEA-COMP:9674"/>
        <dbReference type="Rhea" id="RHEA-COMP:9677"/>
        <dbReference type="ChEBI" id="CHEBI:15377"/>
        <dbReference type="ChEBI" id="CHEBI:15378"/>
        <dbReference type="ChEBI" id="CHEBI:29985"/>
        <dbReference type="ChEBI" id="CHEBI:30616"/>
        <dbReference type="ChEBI" id="CHEBI:43474"/>
        <dbReference type="ChEBI" id="CHEBI:58359"/>
        <dbReference type="ChEBI" id="CHEBI:78515"/>
        <dbReference type="ChEBI" id="CHEBI:78516"/>
        <dbReference type="ChEBI" id="CHEBI:456216"/>
    </reaction>
</comment>
<reference evidence="2 3" key="1">
    <citation type="submission" date="2023-07" db="EMBL/GenBank/DDBJ databases">
        <title>Sequencing the genomes of 1000 actinobacteria strains.</title>
        <authorList>
            <person name="Klenk H.-P."/>
        </authorList>
    </citation>
    <scope>NUCLEOTIDE SEQUENCE [LARGE SCALE GENOMIC DNA]</scope>
    <source>
        <strain evidence="2 3">DSM 17163</strain>
    </source>
</reference>
<evidence type="ECO:0000313" key="2">
    <source>
        <dbReference type="EMBL" id="MDP9806834.1"/>
    </source>
</evidence>
<dbReference type="HAMAP" id="MF_00122">
    <property type="entry name" value="GatC"/>
    <property type="match status" value="1"/>
</dbReference>
<dbReference type="Proteomes" id="UP001243212">
    <property type="component" value="Unassembled WGS sequence"/>
</dbReference>
<gene>
    <name evidence="1" type="primary">gatC</name>
    <name evidence="2" type="ORF">J2S70_001416</name>
</gene>
<dbReference type="GO" id="GO:0050567">
    <property type="term" value="F:glutaminyl-tRNA synthase (glutamine-hydrolyzing) activity"/>
    <property type="evidence" value="ECO:0007669"/>
    <property type="project" value="UniProtKB-EC"/>
</dbReference>
<evidence type="ECO:0000313" key="3">
    <source>
        <dbReference type="Proteomes" id="UP001243212"/>
    </source>
</evidence>
<dbReference type="RefSeq" id="WP_307683029.1">
    <property type="nucleotide sequence ID" value="NZ_JAUSQX010000001.1"/>
</dbReference>
<proteinExistence type="inferred from homology"/>
<dbReference type="Gene3D" id="1.10.20.60">
    <property type="entry name" value="Glu-tRNAGln amidotransferase C subunit, N-terminal domain"/>
    <property type="match status" value="1"/>
</dbReference>
<comment type="similarity">
    <text evidence="1">Belongs to the GatC family.</text>
</comment>
<comment type="subunit">
    <text evidence="1">Heterotrimer of A, B and C subunits.</text>
</comment>
<dbReference type="NCBIfam" id="TIGR00135">
    <property type="entry name" value="gatC"/>
    <property type="match status" value="1"/>
</dbReference>
<sequence>MSTFSKDEVARLADLARIALTDEEIEQFAGELTSISNAMEAVKHVAASDIPPTSHPIPLHNVWREDVVTDEKLDMDEVFASAPAHEDGKFAVPQILGEDA</sequence>
<organism evidence="2 3">
    <name type="scientific">Trueperella bonasi</name>
    <dbReference type="NCBI Taxonomy" id="312286"/>
    <lineage>
        <taxon>Bacteria</taxon>
        <taxon>Bacillati</taxon>
        <taxon>Actinomycetota</taxon>
        <taxon>Actinomycetes</taxon>
        <taxon>Actinomycetales</taxon>
        <taxon>Actinomycetaceae</taxon>
        <taxon>Trueperella</taxon>
    </lineage>
</organism>
<comment type="catalytic activity">
    <reaction evidence="1">
        <text>L-glutamyl-tRNA(Gln) + L-glutamine + ATP + H2O = L-glutaminyl-tRNA(Gln) + L-glutamate + ADP + phosphate + H(+)</text>
        <dbReference type="Rhea" id="RHEA:17521"/>
        <dbReference type="Rhea" id="RHEA-COMP:9681"/>
        <dbReference type="Rhea" id="RHEA-COMP:9684"/>
        <dbReference type="ChEBI" id="CHEBI:15377"/>
        <dbReference type="ChEBI" id="CHEBI:15378"/>
        <dbReference type="ChEBI" id="CHEBI:29985"/>
        <dbReference type="ChEBI" id="CHEBI:30616"/>
        <dbReference type="ChEBI" id="CHEBI:43474"/>
        <dbReference type="ChEBI" id="CHEBI:58359"/>
        <dbReference type="ChEBI" id="CHEBI:78520"/>
        <dbReference type="ChEBI" id="CHEBI:78521"/>
        <dbReference type="ChEBI" id="CHEBI:456216"/>
    </reaction>
</comment>
<keyword evidence="1" id="KW-0067">ATP-binding</keyword>
<keyword evidence="1" id="KW-0547">Nucleotide-binding</keyword>
<dbReference type="SUPFAM" id="SSF141000">
    <property type="entry name" value="Glu-tRNAGln amidotransferase C subunit"/>
    <property type="match status" value="1"/>
</dbReference>